<dbReference type="EMBL" id="PFKZ01000070">
    <property type="protein sequence ID" value="PIY59433.1"/>
    <property type="molecule type" value="Genomic_DNA"/>
</dbReference>
<keyword evidence="1" id="KW-0472">Membrane</keyword>
<sequence>MDKFNTNKGQSLIEVIIGMAVATILIGAAAATTVVVLRSNFDTKTAQIASSLASEYANNLQSLAYSDWQKVYTPPAGKGADSQFYLTASGTAFALVSGATTTVIEGKNFTRYFSIENTSRDSCGIGNITTNATTSCAAVGDSGIADDPSTQKIKVYVNWEGGRNLNKIQYLTRSQNKVFIQTDWSGGANQEFFSTSTNNTFINNKFASSTNINHSSLTGAIMISGAAGGGSSATGTIDSTYKYAWAGNLGWLNFGASGSNVIVSDAELTGYAWSENVGWISLNCSNNSYCGTVSYKVNNDGNGNLSGWAWNEVIGWISFDSATSGSSYSYQVIINSSTGDFSGWAWNDKIGWISFNCDQSGSGGSNTCGTIDYKVKTDWRP</sequence>
<accession>A0A2M7Q7T3</accession>
<dbReference type="InterPro" id="IPR012902">
    <property type="entry name" value="N_methyl_site"/>
</dbReference>
<feature type="transmembrane region" description="Helical" evidence="1">
    <location>
        <begin position="12"/>
        <end position="37"/>
    </location>
</feature>
<proteinExistence type="predicted"/>
<dbReference type="AlphaFoldDB" id="A0A2M7Q7T3"/>
<protein>
    <submittedName>
        <fullName evidence="2">Uncharacterized protein</fullName>
    </submittedName>
</protein>
<dbReference type="Proteomes" id="UP000230363">
    <property type="component" value="Unassembled WGS sequence"/>
</dbReference>
<name>A0A2M7Q7T3_9BACT</name>
<keyword evidence="1" id="KW-0812">Transmembrane</keyword>
<evidence type="ECO:0000313" key="3">
    <source>
        <dbReference type="Proteomes" id="UP000230363"/>
    </source>
</evidence>
<evidence type="ECO:0000256" key="1">
    <source>
        <dbReference type="SAM" id="Phobius"/>
    </source>
</evidence>
<comment type="caution">
    <text evidence="2">The sequence shown here is derived from an EMBL/GenBank/DDBJ whole genome shotgun (WGS) entry which is preliminary data.</text>
</comment>
<gene>
    <name evidence="2" type="ORF">COY96_01865</name>
</gene>
<keyword evidence="1" id="KW-1133">Transmembrane helix</keyword>
<reference evidence="3" key="1">
    <citation type="submission" date="2017-09" db="EMBL/GenBank/DDBJ databases">
        <title>Depth-based differentiation of microbial function through sediment-hosted aquifers and enrichment of novel symbionts in the deep terrestrial subsurface.</title>
        <authorList>
            <person name="Probst A.J."/>
            <person name="Ladd B."/>
            <person name="Jarett J.K."/>
            <person name="Geller-Mcgrath D.E."/>
            <person name="Sieber C.M.K."/>
            <person name="Emerson J.B."/>
            <person name="Anantharaman K."/>
            <person name="Thomas B.C."/>
            <person name="Malmstrom R."/>
            <person name="Stieglmeier M."/>
            <person name="Klingl A."/>
            <person name="Woyke T."/>
            <person name="Ryan C.M."/>
            <person name="Banfield J.F."/>
        </authorList>
    </citation>
    <scope>NUCLEOTIDE SEQUENCE [LARGE SCALE GENOMIC DNA]</scope>
</reference>
<organism evidence="2 3">
    <name type="scientific">Candidatus Wolfebacteria bacterium CG_4_10_14_0_8_um_filter_37_11</name>
    <dbReference type="NCBI Taxonomy" id="1975062"/>
    <lineage>
        <taxon>Bacteria</taxon>
        <taxon>Candidatus Wolfeibacteriota</taxon>
    </lineage>
</organism>
<evidence type="ECO:0000313" key="2">
    <source>
        <dbReference type="EMBL" id="PIY59433.1"/>
    </source>
</evidence>
<dbReference type="Pfam" id="PF07963">
    <property type="entry name" value="N_methyl"/>
    <property type="match status" value="1"/>
</dbReference>